<dbReference type="Proteomes" id="UP001066276">
    <property type="component" value="Chromosome 7"/>
</dbReference>
<dbReference type="EMBL" id="JANPWB010000011">
    <property type="protein sequence ID" value="KAJ1125646.1"/>
    <property type="molecule type" value="Genomic_DNA"/>
</dbReference>
<name>A0AAV7PBE2_PLEWA</name>
<reference evidence="2" key="1">
    <citation type="journal article" date="2022" name="bioRxiv">
        <title>Sequencing and chromosome-scale assembly of the giantPleurodeles waltlgenome.</title>
        <authorList>
            <person name="Brown T."/>
            <person name="Elewa A."/>
            <person name="Iarovenko S."/>
            <person name="Subramanian E."/>
            <person name="Araus A.J."/>
            <person name="Petzold A."/>
            <person name="Susuki M."/>
            <person name="Suzuki K.-i.T."/>
            <person name="Hayashi T."/>
            <person name="Toyoda A."/>
            <person name="Oliveira C."/>
            <person name="Osipova E."/>
            <person name="Leigh N.D."/>
            <person name="Simon A."/>
            <person name="Yun M.H."/>
        </authorList>
    </citation>
    <scope>NUCLEOTIDE SEQUENCE</scope>
    <source>
        <strain evidence="2">20211129_DDA</strain>
        <tissue evidence="2">Liver</tissue>
    </source>
</reference>
<evidence type="ECO:0000313" key="2">
    <source>
        <dbReference type="EMBL" id="KAJ1125646.1"/>
    </source>
</evidence>
<keyword evidence="3" id="KW-1185">Reference proteome</keyword>
<evidence type="ECO:0000256" key="1">
    <source>
        <dbReference type="SAM" id="MobiDB-lite"/>
    </source>
</evidence>
<organism evidence="2 3">
    <name type="scientific">Pleurodeles waltl</name>
    <name type="common">Iberian ribbed newt</name>
    <dbReference type="NCBI Taxonomy" id="8319"/>
    <lineage>
        <taxon>Eukaryota</taxon>
        <taxon>Metazoa</taxon>
        <taxon>Chordata</taxon>
        <taxon>Craniata</taxon>
        <taxon>Vertebrata</taxon>
        <taxon>Euteleostomi</taxon>
        <taxon>Amphibia</taxon>
        <taxon>Batrachia</taxon>
        <taxon>Caudata</taxon>
        <taxon>Salamandroidea</taxon>
        <taxon>Salamandridae</taxon>
        <taxon>Pleurodelinae</taxon>
        <taxon>Pleurodeles</taxon>
    </lineage>
</organism>
<proteinExistence type="predicted"/>
<feature type="region of interest" description="Disordered" evidence="1">
    <location>
        <begin position="39"/>
        <end position="123"/>
    </location>
</feature>
<evidence type="ECO:0000313" key="3">
    <source>
        <dbReference type="Proteomes" id="UP001066276"/>
    </source>
</evidence>
<protein>
    <submittedName>
        <fullName evidence="2">Uncharacterized protein</fullName>
    </submittedName>
</protein>
<dbReference type="AlphaFoldDB" id="A0AAV7PBE2"/>
<sequence>MGCPPRSERRNSAVAGMCALRGRPATRVSPRSPLLAAAHLSLPAQLPRPPTSGTADQGCGGGRRGGAPLRRPPPRHLPSPRGLRSRSQRRLLPSRSQHPLSEAAALKASGSAPASSGHPSHGCHVEFRLVGSR</sequence>
<feature type="compositionally biased region" description="Low complexity" evidence="1">
    <location>
        <begin position="90"/>
        <end position="120"/>
    </location>
</feature>
<accession>A0AAV7PBE2</accession>
<comment type="caution">
    <text evidence="2">The sequence shown here is derived from an EMBL/GenBank/DDBJ whole genome shotgun (WGS) entry which is preliminary data.</text>
</comment>
<gene>
    <name evidence="2" type="ORF">NDU88_004070</name>
</gene>